<evidence type="ECO:0000313" key="1">
    <source>
        <dbReference type="EMBL" id="KZV49805.1"/>
    </source>
</evidence>
<reference evidence="1 2" key="1">
    <citation type="journal article" date="2015" name="Proc. Natl. Acad. Sci. U.S.A.">
        <title>The resurrection genome of Boea hygrometrica: A blueprint for survival of dehydration.</title>
        <authorList>
            <person name="Xiao L."/>
            <person name="Yang G."/>
            <person name="Zhang L."/>
            <person name="Yang X."/>
            <person name="Zhao S."/>
            <person name="Ji Z."/>
            <person name="Zhou Q."/>
            <person name="Hu M."/>
            <person name="Wang Y."/>
            <person name="Chen M."/>
            <person name="Xu Y."/>
            <person name="Jin H."/>
            <person name="Xiao X."/>
            <person name="Hu G."/>
            <person name="Bao F."/>
            <person name="Hu Y."/>
            <person name="Wan P."/>
            <person name="Li L."/>
            <person name="Deng X."/>
            <person name="Kuang T."/>
            <person name="Xiang C."/>
            <person name="Zhu J.K."/>
            <person name="Oliver M.J."/>
            <person name="He Y."/>
        </authorList>
    </citation>
    <scope>NUCLEOTIDE SEQUENCE [LARGE SCALE GENOMIC DNA]</scope>
    <source>
        <strain evidence="2">cv. XS01</strain>
    </source>
</reference>
<dbReference type="Proteomes" id="UP000250235">
    <property type="component" value="Unassembled WGS sequence"/>
</dbReference>
<accession>A0A2Z7CTV0</accession>
<proteinExistence type="predicted"/>
<dbReference type="EMBL" id="KQ992972">
    <property type="protein sequence ID" value="KZV49805.1"/>
    <property type="molecule type" value="Genomic_DNA"/>
</dbReference>
<dbReference type="AlphaFoldDB" id="A0A2Z7CTV0"/>
<organism evidence="1 2">
    <name type="scientific">Dorcoceras hygrometricum</name>
    <dbReference type="NCBI Taxonomy" id="472368"/>
    <lineage>
        <taxon>Eukaryota</taxon>
        <taxon>Viridiplantae</taxon>
        <taxon>Streptophyta</taxon>
        <taxon>Embryophyta</taxon>
        <taxon>Tracheophyta</taxon>
        <taxon>Spermatophyta</taxon>
        <taxon>Magnoliopsida</taxon>
        <taxon>eudicotyledons</taxon>
        <taxon>Gunneridae</taxon>
        <taxon>Pentapetalae</taxon>
        <taxon>asterids</taxon>
        <taxon>lamiids</taxon>
        <taxon>Lamiales</taxon>
        <taxon>Gesneriaceae</taxon>
        <taxon>Didymocarpoideae</taxon>
        <taxon>Trichosporeae</taxon>
        <taxon>Loxocarpinae</taxon>
        <taxon>Dorcoceras</taxon>
    </lineage>
</organism>
<protein>
    <submittedName>
        <fullName evidence="1">Uncharacterized protein</fullName>
    </submittedName>
</protein>
<name>A0A2Z7CTV0_9LAMI</name>
<gene>
    <name evidence="1" type="ORF">F511_23530</name>
</gene>
<sequence>MYVVNCLWKFEAKSPTSPLLPRREDPLEDLILHLVYRPDPTALKLREVLATNAHQLVTNTSFMSQ</sequence>
<keyword evidence="2" id="KW-1185">Reference proteome</keyword>
<evidence type="ECO:0000313" key="2">
    <source>
        <dbReference type="Proteomes" id="UP000250235"/>
    </source>
</evidence>